<evidence type="ECO:0000256" key="8">
    <source>
        <dbReference type="ARBA" id="ARBA00023007"/>
    </source>
</evidence>
<keyword evidence="8" id="KW-0783">Tetrahydrobiopterin biosynthesis</keyword>
<comment type="similarity">
    <text evidence="3">Belongs to the PTPS family.</text>
</comment>
<evidence type="ECO:0000256" key="4">
    <source>
        <dbReference type="ARBA" id="ARBA00013100"/>
    </source>
</evidence>
<dbReference type="PANTHER" id="PTHR12589:SF7">
    <property type="entry name" value="6-PYRUVOYL TETRAHYDROBIOPTERIN SYNTHASE"/>
    <property type="match status" value="1"/>
</dbReference>
<evidence type="ECO:0000256" key="9">
    <source>
        <dbReference type="ARBA" id="ARBA00023239"/>
    </source>
</evidence>
<feature type="transmembrane region" description="Helical" evidence="10">
    <location>
        <begin position="12"/>
        <end position="32"/>
    </location>
</feature>
<dbReference type="FunFam" id="3.30.479.10:FF:000003">
    <property type="entry name" value="6-pyruvoyl tetrahydrobiopterin synthase"/>
    <property type="match status" value="1"/>
</dbReference>
<evidence type="ECO:0000313" key="11">
    <source>
        <dbReference type="EMBL" id="CDG70377.1"/>
    </source>
</evidence>
<gene>
    <name evidence="11" type="primary">PTS</name>
</gene>
<evidence type="ECO:0000256" key="2">
    <source>
        <dbReference type="ARBA" id="ARBA00005126"/>
    </source>
</evidence>
<keyword evidence="7" id="KW-0862">Zinc</keyword>
<dbReference type="Pfam" id="PF01242">
    <property type="entry name" value="PTPS"/>
    <property type="match status" value="1"/>
</dbReference>
<dbReference type="GO" id="GO:0006729">
    <property type="term" value="P:tetrahydrobiopterin biosynthetic process"/>
    <property type="evidence" value="ECO:0007669"/>
    <property type="project" value="UniProtKB-UniPathway"/>
</dbReference>
<dbReference type="OrthoDB" id="5555409at2759"/>
<evidence type="ECO:0000256" key="5">
    <source>
        <dbReference type="ARBA" id="ARBA00015587"/>
    </source>
</evidence>
<comment type="pathway">
    <text evidence="2">Cofactor biosynthesis; tetrahydrobiopterin biosynthesis; tetrahydrobiopterin from 7,8-dihydroneopterin triphosphate: step 1/3.</text>
</comment>
<sequence length="185" mass="21684">MIIFKVNSVSYKVFDCCILFIYCNFYISIYYLDMEKSMLNTQQPYVYLTRSEFVSCSHRLHSSLLSEEENLKIYGKCNNKNGHGHNYKIKVTLYGPIKEETGMVMNLTTLRDYMKVCVVDALDHKNLDMDVPWFKNKVSTAENLVVFIWNSLKLVMDEPQLLYEVKVQETDKNVAFYRGGNSYLN</sequence>
<evidence type="ECO:0000256" key="7">
    <source>
        <dbReference type="ARBA" id="ARBA00022833"/>
    </source>
</evidence>
<dbReference type="GO" id="GO:0005739">
    <property type="term" value="C:mitochondrion"/>
    <property type="evidence" value="ECO:0007669"/>
    <property type="project" value="TreeGrafter"/>
</dbReference>
<dbReference type="InterPro" id="IPR007115">
    <property type="entry name" value="6-PTP_synth/QueD"/>
</dbReference>
<keyword evidence="10" id="KW-0472">Membrane</keyword>
<evidence type="ECO:0000256" key="6">
    <source>
        <dbReference type="ARBA" id="ARBA00022723"/>
    </source>
</evidence>
<dbReference type="InterPro" id="IPR038418">
    <property type="entry name" value="6-PTP_synth/QueD_sf"/>
</dbReference>
<dbReference type="InterPro" id="IPR022470">
    <property type="entry name" value="PTPS_Cys_AS"/>
</dbReference>
<organism evidence="11">
    <name type="scientific">Hydra vulgaris</name>
    <name type="common">Hydra</name>
    <name type="synonym">Hydra attenuata</name>
    <dbReference type="NCBI Taxonomy" id="6087"/>
    <lineage>
        <taxon>Eukaryota</taxon>
        <taxon>Metazoa</taxon>
        <taxon>Cnidaria</taxon>
        <taxon>Hydrozoa</taxon>
        <taxon>Hydroidolina</taxon>
        <taxon>Anthoathecata</taxon>
        <taxon>Aplanulata</taxon>
        <taxon>Hydridae</taxon>
        <taxon>Hydra</taxon>
    </lineage>
</organism>
<dbReference type="PANTHER" id="PTHR12589">
    <property type="entry name" value="PYRUVOYL TETRAHYDROBIOPTERIN SYNTHASE"/>
    <property type="match status" value="1"/>
</dbReference>
<proteinExistence type="evidence at transcript level"/>
<keyword evidence="10" id="KW-0812">Transmembrane</keyword>
<comment type="cofactor">
    <cofactor evidence="1">
        <name>Zn(2+)</name>
        <dbReference type="ChEBI" id="CHEBI:29105"/>
    </cofactor>
</comment>
<keyword evidence="9" id="KW-0456">Lyase</keyword>
<dbReference type="GO" id="GO:0003874">
    <property type="term" value="F:6-pyruvoyltetrahydropterin synthase activity"/>
    <property type="evidence" value="ECO:0007669"/>
    <property type="project" value="UniProtKB-EC"/>
</dbReference>
<evidence type="ECO:0000256" key="1">
    <source>
        <dbReference type="ARBA" id="ARBA00001947"/>
    </source>
</evidence>
<dbReference type="GO" id="GO:0046872">
    <property type="term" value="F:metal ion binding"/>
    <property type="evidence" value="ECO:0007669"/>
    <property type="project" value="UniProtKB-KW"/>
</dbReference>
<protein>
    <recommendedName>
        <fullName evidence="5">6-pyruvoyl tetrahydrobiopterin synthase</fullName>
        <ecNumber evidence="4">4.2.3.12</ecNumber>
    </recommendedName>
</protein>
<evidence type="ECO:0000256" key="10">
    <source>
        <dbReference type="SAM" id="Phobius"/>
    </source>
</evidence>
<reference evidence="11" key="1">
    <citation type="journal article" date="2013" name="Genome Biol. Evol.">
        <title>Punctuated emergences of genetic and phenotypic innovations in eumetazoan, bilaterian, euteleostome, and hominidae ancestors.</title>
        <authorList>
            <person name="Wenger Y."/>
            <person name="Galliot B."/>
        </authorList>
    </citation>
    <scope>NUCLEOTIDE SEQUENCE</scope>
    <source>
        <tissue evidence="11">Whole animals</tissue>
    </source>
</reference>
<keyword evidence="10" id="KW-1133">Transmembrane helix</keyword>
<dbReference type="AlphaFoldDB" id="T2MEI5"/>
<dbReference type="SUPFAM" id="SSF55620">
    <property type="entry name" value="Tetrahydrobiopterin biosynthesis enzymes-like"/>
    <property type="match status" value="1"/>
</dbReference>
<keyword evidence="6" id="KW-0479">Metal-binding</keyword>
<dbReference type="InterPro" id="IPR022469">
    <property type="entry name" value="PTPS_His_AS"/>
</dbReference>
<name>T2MEI5_HYDVU</name>
<evidence type="ECO:0000256" key="3">
    <source>
        <dbReference type="ARBA" id="ARBA00009164"/>
    </source>
</evidence>
<dbReference type="EC" id="4.2.3.12" evidence="4"/>
<dbReference type="PROSITE" id="PS00988">
    <property type="entry name" value="PTPS_2"/>
    <property type="match status" value="1"/>
</dbReference>
<dbReference type="Gene3D" id="3.30.479.10">
    <property type="entry name" value="6-pyruvoyl tetrahydropterin synthase/QueD"/>
    <property type="match status" value="1"/>
</dbReference>
<dbReference type="EMBL" id="HAAD01004145">
    <property type="protein sequence ID" value="CDG70377.1"/>
    <property type="molecule type" value="mRNA"/>
</dbReference>
<dbReference type="UniPathway" id="UPA00849">
    <property type="reaction ID" value="UER00819"/>
</dbReference>
<accession>T2MEI5</accession>
<dbReference type="PROSITE" id="PS00987">
    <property type="entry name" value="PTPS_1"/>
    <property type="match status" value="1"/>
</dbReference>